<protein>
    <submittedName>
        <fullName evidence="5">Pyruvate dehydrogenase (Acetyl-transferring) E1 component subunit alpha</fullName>
    </submittedName>
</protein>
<accession>A0A662DL53</accession>
<dbReference type="PANTHER" id="PTHR11516">
    <property type="entry name" value="PYRUVATE DEHYDROGENASE E1 COMPONENT, ALPHA SUBUNIT BACTERIAL AND ORGANELLAR"/>
    <property type="match status" value="1"/>
</dbReference>
<comment type="cofactor">
    <cofactor evidence="1">
        <name>thiamine diphosphate</name>
        <dbReference type="ChEBI" id="CHEBI:58937"/>
    </cofactor>
</comment>
<organism evidence="5 6">
    <name type="scientific">Aerophobetes bacterium</name>
    <dbReference type="NCBI Taxonomy" id="2030807"/>
    <lineage>
        <taxon>Bacteria</taxon>
        <taxon>Candidatus Aerophobota</taxon>
    </lineage>
</organism>
<dbReference type="InterPro" id="IPR050642">
    <property type="entry name" value="PDH_E1_Alpha_Subunit"/>
</dbReference>
<evidence type="ECO:0000256" key="3">
    <source>
        <dbReference type="ARBA" id="ARBA00023052"/>
    </source>
</evidence>
<evidence type="ECO:0000256" key="2">
    <source>
        <dbReference type="ARBA" id="ARBA00023002"/>
    </source>
</evidence>
<proteinExistence type="predicted"/>
<dbReference type="InterPro" id="IPR029061">
    <property type="entry name" value="THDP-binding"/>
</dbReference>
<dbReference type="GO" id="GO:0004739">
    <property type="term" value="F:pyruvate dehydrogenase (acetyl-transferring) activity"/>
    <property type="evidence" value="ECO:0007669"/>
    <property type="project" value="TreeGrafter"/>
</dbReference>
<dbReference type="Pfam" id="PF00676">
    <property type="entry name" value="E1_dh"/>
    <property type="match status" value="1"/>
</dbReference>
<evidence type="ECO:0000259" key="4">
    <source>
        <dbReference type="Pfam" id="PF00676"/>
    </source>
</evidence>
<dbReference type="AlphaFoldDB" id="A0A662DL53"/>
<dbReference type="SUPFAM" id="SSF52518">
    <property type="entry name" value="Thiamin diphosphate-binding fold (THDP-binding)"/>
    <property type="match status" value="1"/>
</dbReference>
<sequence length="309" mass="34405">MVRIREFEDRAQQIYREGKLNGHLQTCQGQEAVAVGAIRAISKKDIVFSNHRGHGHYLARGTPAKKIMAEFYGKVTGTNCGKSGGMYLVDVKRGMMVASGIVGGNICLAVGSALASQIRKDGVVTLSFFGDGATNIGLFHEGLNMAALWNLPVVFICENNQYAEATKREEHQKIKKISDRAISYGMPGVTIDGTDVIKVYKTVKEAVERARRYEGPTLIECVVYRLAGHSAGDLGAYRPKGEEEKWRETYDPVRIFQTQLLSKGVLSQIEVERIIKEAREEVEEAVQFAEESEEPSVEMAYQYVYQEKN</sequence>
<keyword evidence="5" id="KW-0670">Pyruvate</keyword>
<keyword evidence="2" id="KW-0560">Oxidoreductase</keyword>
<dbReference type="Gene3D" id="3.40.50.970">
    <property type="match status" value="1"/>
</dbReference>
<reference evidence="5 6" key="1">
    <citation type="submission" date="2018-06" db="EMBL/GenBank/DDBJ databases">
        <title>Extensive metabolic versatility and redundancy in microbially diverse, dynamic hydrothermal sediments.</title>
        <authorList>
            <person name="Dombrowski N."/>
            <person name="Teske A."/>
            <person name="Baker B.J."/>
        </authorList>
    </citation>
    <scope>NUCLEOTIDE SEQUENCE [LARGE SCALE GENOMIC DNA]</scope>
    <source>
        <strain evidence="5">B19_G9</strain>
    </source>
</reference>
<evidence type="ECO:0000313" key="5">
    <source>
        <dbReference type="EMBL" id="RLE15023.1"/>
    </source>
</evidence>
<dbReference type="CDD" id="cd02000">
    <property type="entry name" value="TPP_E1_PDC_ADC_BCADC"/>
    <property type="match status" value="1"/>
</dbReference>
<dbReference type="Proteomes" id="UP000267654">
    <property type="component" value="Unassembled WGS sequence"/>
</dbReference>
<gene>
    <name evidence="5" type="ORF">DRI96_00570</name>
</gene>
<keyword evidence="3" id="KW-0786">Thiamine pyrophosphate</keyword>
<comment type="caution">
    <text evidence="5">The sequence shown here is derived from an EMBL/GenBank/DDBJ whole genome shotgun (WGS) entry which is preliminary data.</text>
</comment>
<dbReference type="InterPro" id="IPR001017">
    <property type="entry name" value="DH_E1"/>
</dbReference>
<evidence type="ECO:0000313" key="6">
    <source>
        <dbReference type="Proteomes" id="UP000267654"/>
    </source>
</evidence>
<feature type="domain" description="Dehydrogenase E1 component" evidence="4">
    <location>
        <begin position="1"/>
        <end position="297"/>
    </location>
</feature>
<dbReference type="GO" id="GO:0006086">
    <property type="term" value="P:pyruvate decarboxylation to acetyl-CoA"/>
    <property type="evidence" value="ECO:0007669"/>
    <property type="project" value="TreeGrafter"/>
</dbReference>
<evidence type="ECO:0000256" key="1">
    <source>
        <dbReference type="ARBA" id="ARBA00001964"/>
    </source>
</evidence>
<dbReference type="EMBL" id="QMQB01000013">
    <property type="protein sequence ID" value="RLE15023.1"/>
    <property type="molecule type" value="Genomic_DNA"/>
</dbReference>
<name>A0A662DL53_UNCAE</name>
<dbReference type="PANTHER" id="PTHR11516:SF60">
    <property type="entry name" value="PYRUVATE DEHYDROGENASE E1 COMPONENT SUBUNIT ALPHA"/>
    <property type="match status" value="1"/>
</dbReference>